<protein>
    <submittedName>
        <fullName evidence="1">Uncharacterized protein</fullName>
    </submittedName>
</protein>
<name>A0ACC2TSJ5_9FUNG</name>
<proteinExistence type="predicted"/>
<organism evidence="1 2">
    <name type="scientific">Entomophthora muscae</name>
    <dbReference type="NCBI Taxonomy" id="34485"/>
    <lineage>
        <taxon>Eukaryota</taxon>
        <taxon>Fungi</taxon>
        <taxon>Fungi incertae sedis</taxon>
        <taxon>Zoopagomycota</taxon>
        <taxon>Entomophthoromycotina</taxon>
        <taxon>Entomophthoromycetes</taxon>
        <taxon>Entomophthorales</taxon>
        <taxon>Entomophthoraceae</taxon>
        <taxon>Entomophthora</taxon>
    </lineage>
</organism>
<dbReference type="Proteomes" id="UP001165960">
    <property type="component" value="Unassembled WGS sequence"/>
</dbReference>
<sequence length="271" mass="29451">MPATLFIALGVGATGSAAAVGSCIYRALRRPREPKAFGQVSEETSLITPGSETLENNQVPLSRELPDSTLKVASRKIQHSVTPSIETIKPPVISPNIVASPQQETSVVPPDMQEEATASPVKAPMDSQKEVKEASEKEISENHSLKSNSSATVTPGLSPESTRKQSPPGTPAQAKPEPITPTSHSRPDSRMFFALIVLFRLFTLSLGVHSKKRAREKEKERTETSAKSKDLVNSPYIFISAVFSCYIFPPRPQSYPQGLQDINVGYSKLLR</sequence>
<evidence type="ECO:0000313" key="2">
    <source>
        <dbReference type="Proteomes" id="UP001165960"/>
    </source>
</evidence>
<accession>A0ACC2TSJ5</accession>
<evidence type="ECO:0000313" key="1">
    <source>
        <dbReference type="EMBL" id="KAJ9077451.1"/>
    </source>
</evidence>
<comment type="caution">
    <text evidence="1">The sequence shown here is derived from an EMBL/GenBank/DDBJ whole genome shotgun (WGS) entry which is preliminary data.</text>
</comment>
<gene>
    <name evidence="1" type="ORF">DSO57_1016755</name>
</gene>
<reference evidence="1" key="1">
    <citation type="submission" date="2022-04" db="EMBL/GenBank/DDBJ databases">
        <title>Genome of the entomopathogenic fungus Entomophthora muscae.</title>
        <authorList>
            <person name="Elya C."/>
            <person name="Lovett B.R."/>
            <person name="Lee E."/>
            <person name="Macias A.M."/>
            <person name="Hajek A.E."/>
            <person name="De Bivort B.L."/>
            <person name="Kasson M.T."/>
            <person name="De Fine Licht H.H."/>
            <person name="Stajich J.E."/>
        </authorList>
    </citation>
    <scope>NUCLEOTIDE SEQUENCE</scope>
    <source>
        <strain evidence="1">Berkeley</strain>
    </source>
</reference>
<keyword evidence="2" id="KW-1185">Reference proteome</keyword>
<dbReference type="EMBL" id="QTSX02002198">
    <property type="protein sequence ID" value="KAJ9077451.1"/>
    <property type="molecule type" value="Genomic_DNA"/>
</dbReference>